<proteinExistence type="predicted"/>
<dbReference type="HOGENOM" id="CLU_3029760_0_0_6"/>
<dbReference type="AlphaFoldDB" id="A9MRS7"/>
<accession>A9MRS7</accession>
<dbReference type="KEGG" id="ses:SARI_01484"/>
<organism evidence="1 2">
    <name type="scientific">Salmonella arizonae (strain ATCC BAA-731 / CDC346-86 / RSK2980)</name>
    <dbReference type="NCBI Taxonomy" id="41514"/>
    <lineage>
        <taxon>Bacteria</taxon>
        <taxon>Pseudomonadati</taxon>
        <taxon>Pseudomonadota</taxon>
        <taxon>Gammaproteobacteria</taxon>
        <taxon>Enterobacterales</taxon>
        <taxon>Enterobacteriaceae</taxon>
        <taxon>Salmonella</taxon>
    </lineage>
</organism>
<dbReference type="Proteomes" id="UP000002084">
    <property type="component" value="Chromosome"/>
</dbReference>
<name>A9MRS7_SALAR</name>
<protein>
    <submittedName>
        <fullName evidence="1">Uncharacterized protein</fullName>
    </submittedName>
</protein>
<sequence>MSDYAERMAMLLLIVTMLQREQRLTIGITFPSGGQFSHVFSSVFACTPALVLMPS</sequence>
<reference evidence="1 2" key="1">
    <citation type="submission" date="2007-11" db="EMBL/GenBank/DDBJ databases">
        <authorList>
            <consortium name="The Salmonella enterica serovar Arizonae Genome Sequencing Project"/>
            <person name="McClelland M."/>
            <person name="Sanderson E.K."/>
            <person name="Porwollik S."/>
            <person name="Spieth J."/>
            <person name="Clifton W.S."/>
            <person name="Fulton R."/>
            <person name="Chunyan W."/>
            <person name="Wollam A."/>
            <person name="Shah N."/>
            <person name="Pepin K."/>
            <person name="Bhonagiri V."/>
            <person name="Nash W."/>
            <person name="Johnson M."/>
            <person name="Thiruvilangam P."/>
            <person name="Wilson R."/>
        </authorList>
    </citation>
    <scope>NUCLEOTIDE SEQUENCE [LARGE SCALE GENOMIC DNA]</scope>
    <source>
        <strain evidence="2">ATCC BAA-731 / CDC346-86 / RSK2980</strain>
    </source>
</reference>
<dbReference type="EMBL" id="CP000880">
    <property type="protein sequence ID" value="ABX21380.1"/>
    <property type="molecule type" value="Genomic_DNA"/>
</dbReference>
<gene>
    <name evidence="1" type="ordered locus">SARI_01484</name>
</gene>
<keyword evidence="2" id="KW-1185">Reference proteome</keyword>
<evidence type="ECO:0000313" key="1">
    <source>
        <dbReference type="EMBL" id="ABX21380.1"/>
    </source>
</evidence>
<evidence type="ECO:0000313" key="2">
    <source>
        <dbReference type="Proteomes" id="UP000002084"/>
    </source>
</evidence>